<gene>
    <name evidence="2" type="ORF">CEXT_747331</name>
</gene>
<sequence>MPFPAARTPSSTNGMAEKKFRGSDGTKIVGGAAESRGGGWWRKLNDGVVLRRCCAFKSLPDWGRVEGRGGWGLRNLCVKGIMKKSCSLSVNVVWLFFYFVKCRGNRFCFGINAF</sequence>
<name>A0AAV4S2W0_CAEEX</name>
<organism evidence="2 3">
    <name type="scientific">Caerostris extrusa</name>
    <name type="common">Bark spider</name>
    <name type="synonym">Caerostris bankana</name>
    <dbReference type="NCBI Taxonomy" id="172846"/>
    <lineage>
        <taxon>Eukaryota</taxon>
        <taxon>Metazoa</taxon>
        <taxon>Ecdysozoa</taxon>
        <taxon>Arthropoda</taxon>
        <taxon>Chelicerata</taxon>
        <taxon>Arachnida</taxon>
        <taxon>Araneae</taxon>
        <taxon>Araneomorphae</taxon>
        <taxon>Entelegynae</taxon>
        <taxon>Araneoidea</taxon>
        <taxon>Araneidae</taxon>
        <taxon>Caerostris</taxon>
    </lineage>
</organism>
<dbReference type="AlphaFoldDB" id="A0AAV4S2W0"/>
<accession>A0AAV4S2W0</accession>
<comment type="caution">
    <text evidence="2">The sequence shown here is derived from an EMBL/GenBank/DDBJ whole genome shotgun (WGS) entry which is preliminary data.</text>
</comment>
<evidence type="ECO:0000256" key="1">
    <source>
        <dbReference type="SAM" id="MobiDB-lite"/>
    </source>
</evidence>
<dbReference type="Proteomes" id="UP001054945">
    <property type="component" value="Unassembled WGS sequence"/>
</dbReference>
<keyword evidence="3" id="KW-1185">Reference proteome</keyword>
<evidence type="ECO:0000313" key="3">
    <source>
        <dbReference type="Proteomes" id="UP001054945"/>
    </source>
</evidence>
<evidence type="ECO:0000313" key="2">
    <source>
        <dbReference type="EMBL" id="GIY27937.1"/>
    </source>
</evidence>
<reference evidence="2 3" key="1">
    <citation type="submission" date="2021-06" db="EMBL/GenBank/DDBJ databases">
        <title>Caerostris extrusa draft genome.</title>
        <authorList>
            <person name="Kono N."/>
            <person name="Arakawa K."/>
        </authorList>
    </citation>
    <scope>NUCLEOTIDE SEQUENCE [LARGE SCALE GENOMIC DNA]</scope>
</reference>
<feature type="region of interest" description="Disordered" evidence="1">
    <location>
        <begin position="1"/>
        <end position="24"/>
    </location>
</feature>
<proteinExistence type="predicted"/>
<dbReference type="EMBL" id="BPLR01008883">
    <property type="protein sequence ID" value="GIY27937.1"/>
    <property type="molecule type" value="Genomic_DNA"/>
</dbReference>
<protein>
    <submittedName>
        <fullName evidence="2">Uncharacterized protein</fullName>
    </submittedName>
</protein>